<sequence>MSRPTKLHFSIPSLDASITATLHWEEAPRTCAAVLAALPFTSKAFHGRNSGDEAVCLLPECVGGVPQDASEGGTEGHSRNMVLFGTEAAGSCYGGAAAGTSVSEVAWIYGPAAQAQYWVSEHGPPHTEPPFRFQKATLNHFATFDEATDKNFYKASGALQRRGEQDIRIWAE</sequence>
<dbReference type="Pfam" id="PF12903">
    <property type="entry name" value="DUF3830"/>
    <property type="match status" value="1"/>
</dbReference>
<dbReference type="Gene3D" id="2.40.100.20">
    <property type="match status" value="1"/>
</dbReference>
<evidence type="ECO:0000313" key="1">
    <source>
        <dbReference type="EMBL" id="GMI21771.1"/>
    </source>
</evidence>
<comment type="caution">
    <text evidence="1">The sequence shown here is derived from an EMBL/GenBank/DDBJ whole genome shotgun (WGS) entry which is preliminary data.</text>
</comment>
<accession>A0ABQ6M8N8</accession>
<dbReference type="EMBL" id="BRYB01002559">
    <property type="protein sequence ID" value="GMI21771.1"/>
    <property type="molecule type" value="Genomic_DNA"/>
</dbReference>
<protein>
    <submittedName>
        <fullName evidence="1">Uncharacterized protein</fullName>
    </submittedName>
</protein>
<organism evidence="1 2">
    <name type="scientific">Tetraparma gracilis</name>
    <dbReference type="NCBI Taxonomy" id="2962635"/>
    <lineage>
        <taxon>Eukaryota</taxon>
        <taxon>Sar</taxon>
        <taxon>Stramenopiles</taxon>
        <taxon>Ochrophyta</taxon>
        <taxon>Bolidophyceae</taxon>
        <taxon>Parmales</taxon>
        <taxon>Triparmaceae</taxon>
        <taxon>Tetraparma</taxon>
    </lineage>
</organism>
<evidence type="ECO:0000313" key="2">
    <source>
        <dbReference type="Proteomes" id="UP001165060"/>
    </source>
</evidence>
<gene>
    <name evidence="1" type="ORF">TeGR_g5736</name>
</gene>
<name>A0ABQ6M8N8_9STRA</name>
<proteinExistence type="predicted"/>
<dbReference type="Proteomes" id="UP001165060">
    <property type="component" value="Unassembled WGS sequence"/>
</dbReference>
<dbReference type="InterPro" id="IPR024532">
    <property type="entry name" value="DUF3830"/>
</dbReference>
<reference evidence="1 2" key="1">
    <citation type="journal article" date="2023" name="Commun. Biol.">
        <title>Genome analysis of Parmales, the sister group of diatoms, reveals the evolutionary specialization of diatoms from phago-mixotrophs to photoautotrophs.</title>
        <authorList>
            <person name="Ban H."/>
            <person name="Sato S."/>
            <person name="Yoshikawa S."/>
            <person name="Yamada K."/>
            <person name="Nakamura Y."/>
            <person name="Ichinomiya M."/>
            <person name="Sato N."/>
            <person name="Blanc-Mathieu R."/>
            <person name="Endo H."/>
            <person name="Kuwata A."/>
            <person name="Ogata H."/>
        </authorList>
    </citation>
    <scope>NUCLEOTIDE SEQUENCE [LARGE SCALE GENOMIC DNA]</scope>
</reference>
<keyword evidence="2" id="KW-1185">Reference proteome</keyword>